<dbReference type="Gene3D" id="2.60.120.200">
    <property type="match status" value="1"/>
</dbReference>
<feature type="domain" description="Fibronectin type-III" evidence="9">
    <location>
        <begin position="1121"/>
        <end position="1217"/>
    </location>
</feature>
<dbReference type="SUPFAM" id="SSF49265">
    <property type="entry name" value="Fibronectin type III"/>
    <property type="match status" value="1"/>
</dbReference>
<dbReference type="PANTHER" id="PTHR42535">
    <property type="entry name" value="OOKINETE PROTEIN, PUTATIVE-RELATED"/>
    <property type="match status" value="1"/>
</dbReference>
<dbReference type="PANTHER" id="PTHR42535:SF2">
    <property type="entry name" value="CHROMOSOME UNDETERMINED SCAFFOLD_146, WHOLE GENOME SHOTGUN SEQUENCE"/>
    <property type="match status" value="1"/>
</dbReference>
<comment type="caution">
    <text evidence="10">The sequence shown here is derived from an EMBL/GenBank/DDBJ whole genome shotgun (WGS) entry which is preliminary data.</text>
</comment>
<dbReference type="Pfam" id="PF13385">
    <property type="entry name" value="Laminin_G_3"/>
    <property type="match status" value="1"/>
</dbReference>
<keyword evidence="5" id="KW-0378">Hydrolase</keyword>
<evidence type="ECO:0000259" key="9">
    <source>
        <dbReference type="PROSITE" id="PS50853"/>
    </source>
</evidence>
<sequence>MNELVNLTARKARRPLAVATALTVVASLVIASPSDPTWAQLKPTRSVYTSEPTAFPRPDDPDAPLRAAVEEAKKRNEPVAVEAVYTETSRTWAYPDGHLTLQSYAGPTQLKRSDGSWAWIDTTLVERDGVLKPKLAKADVSFSLGGNGPFASMVRAKGQRFALSWLHDLPKPEVAGNVARYVDAAGPGADLVVTALPTGFRHDVVLRKRPTKPVELRIPVETDGLTLADGKKDKGLTLVDSKGKQVASAAEPVAIDAGPKPAEADAGKAVPSRTGKIATRVETDNGRQVLVLKPDPGFLNDPATRYPLTVDPTTTLPLLSDVVIGSDGIINTSPASTQLETSKQRTYGDGHITYAHTLLKFDTSVLAGRAVGNARLEMYVEQDVGCRWYGPGGVEVKRVTSGWNANNVSWSSQPSVTSFGSSIQICPNTSQLDPNGNWIPRTNTWDVTAMANAWASGAQSEGIQVSAYSDFDHQPNQGLGFWIYYHSAERVGGKPPKLTVSYWLPPEIPTVTAESIDSMSGNDAIARSQNVKVSFKSAVPEATNLDYTVTVNDSTMKPPPAFPAGHVAHWKFDEAAGATSAADASGNGHTAAYVGSRRHSITGKLGGAIKLNDLHGSTGTVPDSSASTSRAVLNQNTSFSISTWVKLHDSDDIQWLASQDGNPFGLSIYYLGSSWQKIRLQVSGTGGSTGYGVWVDSAKLVKADTWTHLVAMYDAAAGKIRIYIDGVLSAQSDYTPTGSVTSGPFRIGADKAQTPIHLLQGSLDDMRLYQRALTVQEVKDLYGEVAATSYNAKPSGQVINQTFELSNPASLKFVVKACRSGVTPPSCNESPAYRITSDAPMLPTDAETGMADPAQPILSGMVNRPSGGPVTAKYYLYDNSGAPVGAAPLGTRSVHGGERASFQVAANTVQPGTTYKWQMIACASDSNGAGEVCTSKTAQVSFTTPGAPSPPPVEDVRHLTLGKDSFVIKSVKTDPTACSGGPCTVADTAMIQIGGTSVDKTATVIGFKLDELPDGAGVSEAILRLGTPICPAGLCPADAIITATPLKSPVTGETKGSDLAADADPNTSSYPLPLSGPQADIAGSEYQWLMLTSNKDEVITFADASAADQPSLALAYLPAGPPSKVLNLTASGGDASAMASWGLPDSNGSVAMLDGYDIEVIDNGGAVVKTLEAKEPYVAISGLANDATYTVKVRAKTVFGVGDWEATTATTKAVPPPPVKGGTACLLELPTGTHTVTAAAGAGAQAYIDRVKGYYQAQDAVLENRAATIWDAPGVAPDAPSTAKLSLVNAALVQQRASMTRAGTTRTNSQVQVSNTIIQAMSDGTVRVTADINRTWSEEASAMAGAAVKAGASATSQTSGQVEPSESTISIFVFDRCGNITVIQVPNDAEEDSTDFFEIDGDSFLEQKLRASDDDVIAASSTATAVAGEPCRSNVKSWARAYANEKTRPAKGLLFEVLGQSKWDACLPYDDTTWNVSKFGAVATLYTASSFRKPKGASAKKVNAYILNNSSVDIKSTACFKVTTTTYQLAVQGNVGLPQGGEVGGGLTFTQTASKDCPGEYSLTGEKGGGNEKVAFRSSFWGPKDALIATCWMSTGNTCSISHYQQRSFGTFNWAKQKGIKTARILPATSLWRDR</sequence>
<feature type="chain" id="PRO_5038467892" description="Fibronectin type-III domain-containing protein" evidence="8">
    <location>
        <begin position="32"/>
        <end position="1635"/>
    </location>
</feature>
<keyword evidence="6" id="KW-0624">Polysaccharide degradation</keyword>
<evidence type="ECO:0000256" key="8">
    <source>
        <dbReference type="SAM" id="SignalP"/>
    </source>
</evidence>
<dbReference type="SUPFAM" id="SSF49899">
    <property type="entry name" value="Concanavalin A-like lectins/glucanases"/>
    <property type="match status" value="1"/>
</dbReference>
<keyword evidence="2" id="KW-0964">Secreted</keyword>
<evidence type="ECO:0000256" key="6">
    <source>
        <dbReference type="ARBA" id="ARBA00023326"/>
    </source>
</evidence>
<dbReference type="InterPro" id="IPR013783">
    <property type="entry name" value="Ig-like_fold"/>
</dbReference>
<dbReference type="Proteomes" id="UP000588112">
    <property type="component" value="Unassembled WGS sequence"/>
</dbReference>
<evidence type="ECO:0000256" key="5">
    <source>
        <dbReference type="ARBA" id="ARBA00023295"/>
    </source>
</evidence>
<feature type="region of interest" description="Disordered" evidence="7">
    <location>
        <begin position="1047"/>
        <end position="1075"/>
    </location>
</feature>
<dbReference type="SMART" id="SM00560">
    <property type="entry name" value="LamGL"/>
    <property type="match status" value="1"/>
</dbReference>
<evidence type="ECO:0000256" key="4">
    <source>
        <dbReference type="ARBA" id="ARBA00023157"/>
    </source>
</evidence>
<dbReference type="GO" id="GO:0000272">
    <property type="term" value="P:polysaccharide catabolic process"/>
    <property type="evidence" value="ECO:0007669"/>
    <property type="project" value="UniProtKB-KW"/>
</dbReference>
<dbReference type="InterPro" id="IPR036116">
    <property type="entry name" value="FN3_sf"/>
</dbReference>
<dbReference type="NCBIfam" id="NF033679">
    <property type="entry name" value="DNRLRE_dom"/>
    <property type="match status" value="1"/>
</dbReference>
<evidence type="ECO:0000256" key="3">
    <source>
        <dbReference type="ARBA" id="ARBA00022729"/>
    </source>
</evidence>
<dbReference type="EMBL" id="JACHBR010000001">
    <property type="protein sequence ID" value="MBB5625052.1"/>
    <property type="molecule type" value="Genomic_DNA"/>
</dbReference>
<keyword evidence="3 8" id="KW-0732">Signal</keyword>
<dbReference type="InterPro" id="IPR055372">
    <property type="entry name" value="CBM96"/>
</dbReference>
<dbReference type="InterPro" id="IPR006558">
    <property type="entry name" value="LamG-like"/>
</dbReference>
<evidence type="ECO:0000256" key="1">
    <source>
        <dbReference type="ARBA" id="ARBA00004613"/>
    </source>
</evidence>
<name>A0A7W8Z0E5_9ACTN</name>
<evidence type="ECO:0000256" key="7">
    <source>
        <dbReference type="SAM" id="MobiDB-lite"/>
    </source>
</evidence>
<keyword evidence="5" id="KW-0326">Glycosidase</keyword>
<evidence type="ECO:0000313" key="10">
    <source>
        <dbReference type="EMBL" id="MBB5625052.1"/>
    </source>
</evidence>
<dbReference type="GO" id="GO:0016798">
    <property type="term" value="F:hydrolase activity, acting on glycosyl bonds"/>
    <property type="evidence" value="ECO:0007669"/>
    <property type="project" value="UniProtKB-KW"/>
</dbReference>
<gene>
    <name evidence="10" type="ORF">BJ981_000751</name>
</gene>
<feature type="signal peptide" evidence="8">
    <location>
        <begin position="1"/>
        <end position="31"/>
    </location>
</feature>
<comment type="subcellular location">
    <subcellularLocation>
        <location evidence="1">Secreted</location>
    </subcellularLocation>
</comment>
<dbReference type="InterPro" id="IPR003961">
    <property type="entry name" value="FN3_dom"/>
</dbReference>
<organism evidence="10 11">
    <name type="scientific">Sphaerisporangium krabiense</name>
    <dbReference type="NCBI Taxonomy" id="763782"/>
    <lineage>
        <taxon>Bacteria</taxon>
        <taxon>Bacillati</taxon>
        <taxon>Actinomycetota</taxon>
        <taxon>Actinomycetes</taxon>
        <taxon>Streptosporangiales</taxon>
        <taxon>Streptosporangiaceae</taxon>
        <taxon>Sphaerisporangium</taxon>
    </lineage>
</organism>
<accession>A0A7W8Z0E5</accession>
<dbReference type="GO" id="GO:0005576">
    <property type="term" value="C:extracellular region"/>
    <property type="evidence" value="ECO:0007669"/>
    <property type="project" value="UniProtKB-SubCell"/>
</dbReference>
<proteinExistence type="predicted"/>
<dbReference type="RefSeq" id="WP_184608327.1">
    <property type="nucleotide sequence ID" value="NZ_BOOS01000073.1"/>
</dbReference>
<keyword evidence="4" id="KW-1015">Disulfide bond</keyword>
<dbReference type="CDD" id="cd00063">
    <property type="entry name" value="FN3"/>
    <property type="match status" value="1"/>
</dbReference>
<dbReference type="Gene3D" id="2.60.40.10">
    <property type="entry name" value="Immunoglobulins"/>
    <property type="match status" value="1"/>
</dbReference>
<dbReference type="Pfam" id="PF00041">
    <property type="entry name" value="fn3"/>
    <property type="match status" value="1"/>
</dbReference>
<evidence type="ECO:0000256" key="2">
    <source>
        <dbReference type="ARBA" id="ARBA00022525"/>
    </source>
</evidence>
<reference evidence="10 11" key="1">
    <citation type="submission" date="2020-08" db="EMBL/GenBank/DDBJ databases">
        <title>Sequencing the genomes of 1000 actinobacteria strains.</title>
        <authorList>
            <person name="Klenk H.-P."/>
        </authorList>
    </citation>
    <scope>NUCLEOTIDE SEQUENCE [LARGE SCALE GENOMIC DNA]</scope>
    <source>
        <strain evidence="10 11">DSM 45790</strain>
    </source>
</reference>
<dbReference type="InterPro" id="IPR013320">
    <property type="entry name" value="ConA-like_dom_sf"/>
</dbReference>
<protein>
    <recommendedName>
        <fullName evidence="9">Fibronectin type-III domain-containing protein</fullName>
    </recommendedName>
</protein>
<dbReference type="SMART" id="SM00060">
    <property type="entry name" value="FN3"/>
    <property type="match status" value="1"/>
</dbReference>
<keyword evidence="11" id="KW-1185">Reference proteome</keyword>
<dbReference type="Pfam" id="PF24517">
    <property type="entry name" value="CBM96"/>
    <property type="match status" value="1"/>
</dbReference>
<dbReference type="PROSITE" id="PS50853">
    <property type="entry name" value="FN3"/>
    <property type="match status" value="1"/>
</dbReference>
<keyword evidence="6" id="KW-0119">Carbohydrate metabolism</keyword>
<evidence type="ECO:0000313" key="11">
    <source>
        <dbReference type="Proteomes" id="UP000588112"/>
    </source>
</evidence>